<proteinExistence type="predicted"/>
<name>A0A4Y2SQJ3_ARAVE</name>
<dbReference type="AlphaFoldDB" id="A0A4Y2SQJ3"/>
<comment type="caution">
    <text evidence="1">The sequence shown here is derived from an EMBL/GenBank/DDBJ whole genome shotgun (WGS) entry which is preliminary data.</text>
</comment>
<evidence type="ECO:0000313" key="2">
    <source>
        <dbReference type="Proteomes" id="UP000499080"/>
    </source>
</evidence>
<sequence length="174" mass="19738">MVGKRVLQGQVWDTLGCELGDKSMIPENSTLFSISPLGKKIHLNIRENSMRPHGLSRRLHKECAWIMDFKLRSNDLSLREFRLRFSLFPVVGTRRNYVARRLVSGSVVSRVVVVNSSRIKGPDGAIASVHSSTDEIFAKPRAVGKARLIEFHRPQSTNVNLERLQIWPSHTPLE</sequence>
<organism evidence="1 2">
    <name type="scientific">Araneus ventricosus</name>
    <name type="common">Orbweaver spider</name>
    <name type="synonym">Epeira ventricosa</name>
    <dbReference type="NCBI Taxonomy" id="182803"/>
    <lineage>
        <taxon>Eukaryota</taxon>
        <taxon>Metazoa</taxon>
        <taxon>Ecdysozoa</taxon>
        <taxon>Arthropoda</taxon>
        <taxon>Chelicerata</taxon>
        <taxon>Arachnida</taxon>
        <taxon>Araneae</taxon>
        <taxon>Araneomorphae</taxon>
        <taxon>Entelegynae</taxon>
        <taxon>Araneoidea</taxon>
        <taxon>Araneidae</taxon>
        <taxon>Araneus</taxon>
    </lineage>
</organism>
<dbReference type="EMBL" id="BGPR01023413">
    <property type="protein sequence ID" value="GBN90574.1"/>
    <property type="molecule type" value="Genomic_DNA"/>
</dbReference>
<gene>
    <name evidence="1" type="ORF">AVEN_149229_1</name>
</gene>
<protein>
    <submittedName>
        <fullName evidence="1">Uncharacterized protein</fullName>
    </submittedName>
</protein>
<dbReference type="Proteomes" id="UP000499080">
    <property type="component" value="Unassembled WGS sequence"/>
</dbReference>
<accession>A0A4Y2SQJ3</accession>
<keyword evidence="2" id="KW-1185">Reference proteome</keyword>
<reference evidence="1 2" key="1">
    <citation type="journal article" date="2019" name="Sci. Rep.">
        <title>Orb-weaving spider Araneus ventricosus genome elucidates the spidroin gene catalogue.</title>
        <authorList>
            <person name="Kono N."/>
            <person name="Nakamura H."/>
            <person name="Ohtoshi R."/>
            <person name="Moran D.A.P."/>
            <person name="Shinohara A."/>
            <person name="Yoshida Y."/>
            <person name="Fujiwara M."/>
            <person name="Mori M."/>
            <person name="Tomita M."/>
            <person name="Arakawa K."/>
        </authorList>
    </citation>
    <scope>NUCLEOTIDE SEQUENCE [LARGE SCALE GENOMIC DNA]</scope>
</reference>
<evidence type="ECO:0000313" key="1">
    <source>
        <dbReference type="EMBL" id="GBN90574.1"/>
    </source>
</evidence>